<dbReference type="PANTHER" id="PTHR30001">
    <property type="entry name" value="RIBONUCLEASE"/>
    <property type="match status" value="1"/>
</dbReference>
<dbReference type="Pfam" id="PF04760">
    <property type="entry name" value="IF2_N"/>
    <property type="match status" value="1"/>
</dbReference>
<dbReference type="GO" id="GO:0008033">
    <property type="term" value="P:tRNA processing"/>
    <property type="evidence" value="ECO:0007669"/>
    <property type="project" value="UniProtKB-KW"/>
</dbReference>
<dbReference type="SUPFAM" id="SSF50249">
    <property type="entry name" value="Nucleic acid-binding proteins"/>
    <property type="match status" value="1"/>
</dbReference>
<feature type="region of interest" description="Disordered" evidence="17">
    <location>
        <begin position="800"/>
        <end position="1095"/>
    </location>
</feature>
<feature type="compositionally biased region" description="Low complexity" evidence="17">
    <location>
        <begin position="146"/>
        <end position="159"/>
    </location>
</feature>
<evidence type="ECO:0000256" key="10">
    <source>
        <dbReference type="ARBA" id="ARBA00022801"/>
    </source>
</evidence>
<proteinExistence type="inferred from homology"/>
<reference evidence="19" key="1">
    <citation type="submission" date="2020-11" db="EMBL/GenBank/DDBJ databases">
        <title>Sequencing the genomes of 1000 actinobacteria strains.</title>
        <authorList>
            <person name="Klenk H.-P."/>
        </authorList>
    </citation>
    <scope>NUCLEOTIDE SEQUENCE</scope>
    <source>
        <strain evidence="19">DSM 45632</strain>
    </source>
</reference>
<evidence type="ECO:0000256" key="17">
    <source>
        <dbReference type="SAM" id="MobiDB-lite"/>
    </source>
</evidence>
<dbReference type="GO" id="GO:0008995">
    <property type="term" value="F:ribonuclease E activity"/>
    <property type="evidence" value="ECO:0007669"/>
    <property type="project" value="UniProtKB-EC"/>
</dbReference>
<dbReference type="Proteomes" id="UP000658613">
    <property type="component" value="Unassembled WGS sequence"/>
</dbReference>
<dbReference type="NCBIfam" id="TIGR00757">
    <property type="entry name" value="RNaseEG"/>
    <property type="match status" value="1"/>
</dbReference>
<dbReference type="Pfam" id="PF10150">
    <property type="entry name" value="RNase_E_G"/>
    <property type="match status" value="1"/>
</dbReference>
<dbReference type="GO" id="GO:0005737">
    <property type="term" value="C:cytoplasm"/>
    <property type="evidence" value="ECO:0007669"/>
    <property type="project" value="UniProtKB-SubCell"/>
</dbReference>
<comment type="catalytic activity">
    <reaction evidence="14">
        <text>Endonucleolytic cleavage of single-stranded RNA in A- and U-rich regions.</text>
        <dbReference type="EC" id="3.1.26.12"/>
    </reaction>
</comment>
<evidence type="ECO:0000259" key="18">
    <source>
        <dbReference type="PROSITE" id="PS50126"/>
    </source>
</evidence>
<organism evidence="19 20">
    <name type="scientific">Corynebacterium aquatimens</name>
    <dbReference type="NCBI Taxonomy" id="1190508"/>
    <lineage>
        <taxon>Bacteria</taxon>
        <taxon>Bacillati</taxon>
        <taxon>Actinomycetota</taxon>
        <taxon>Actinomycetes</taxon>
        <taxon>Mycobacteriales</taxon>
        <taxon>Corynebacteriaceae</taxon>
        <taxon>Corynebacterium</taxon>
    </lineage>
</organism>
<comment type="caution">
    <text evidence="19">The sequence shown here is derived from an EMBL/GenBank/DDBJ whole genome shotgun (WGS) entry which is preliminary data.</text>
</comment>
<dbReference type="GO" id="GO:0006364">
    <property type="term" value="P:rRNA processing"/>
    <property type="evidence" value="ECO:0007669"/>
    <property type="project" value="UniProtKB-KW"/>
</dbReference>
<keyword evidence="9" id="KW-0479">Metal-binding</keyword>
<dbReference type="EMBL" id="JADOUE010000001">
    <property type="protein sequence ID" value="MBG6122141.1"/>
    <property type="molecule type" value="Genomic_DNA"/>
</dbReference>
<evidence type="ECO:0000256" key="11">
    <source>
        <dbReference type="ARBA" id="ARBA00022833"/>
    </source>
</evidence>
<dbReference type="RefSeq" id="WP_290178661.1">
    <property type="nucleotide sequence ID" value="NZ_CP046980.1"/>
</dbReference>
<accession>A0A931E2Q5</accession>
<evidence type="ECO:0000256" key="2">
    <source>
        <dbReference type="ARBA" id="ARBA00001947"/>
    </source>
</evidence>
<keyword evidence="20" id="KW-1185">Reference proteome</keyword>
<feature type="region of interest" description="Disordered" evidence="17">
    <location>
        <begin position="69"/>
        <end position="105"/>
    </location>
</feature>
<dbReference type="EC" id="3.1.26.12" evidence="15"/>
<evidence type="ECO:0000313" key="19">
    <source>
        <dbReference type="EMBL" id="MBG6122141.1"/>
    </source>
</evidence>
<keyword evidence="11" id="KW-0862">Zinc</keyword>
<feature type="domain" description="S1 motif" evidence="18">
    <location>
        <begin position="331"/>
        <end position="414"/>
    </location>
</feature>
<evidence type="ECO:0000256" key="8">
    <source>
        <dbReference type="ARBA" id="ARBA00022694"/>
    </source>
</evidence>
<evidence type="ECO:0000256" key="16">
    <source>
        <dbReference type="ARBA" id="ARBA00072999"/>
    </source>
</evidence>
<feature type="compositionally biased region" description="Low complexity" evidence="17">
    <location>
        <begin position="872"/>
        <end position="903"/>
    </location>
</feature>
<dbReference type="GO" id="GO:0046872">
    <property type="term" value="F:metal ion binding"/>
    <property type="evidence" value="ECO:0007669"/>
    <property type="project" value="UniProtKB-KW"/>
</dbReference>
<feature type="compositionally biased region" description="Low complexity" evidence="17">
    <location>
        <begin position="222"/>
        <end position="232"/>
    </location>
</feature>
<dbReference type="GO" id="GO:0006397">
    <property type="term" value="P:mRNA processing"/>
    <property type="evidence" value="ECO:0007669"/>
    <property type="project" value="UniProtKB-KW"/>
</dbReference>
<evidence type="ECO:0000256" key="12">
    <source>
        <dbReference type="ARBA" id="ARBA00022842"/>
    </source>
</evidence>
<dbReference type="FunFam" id="2.40.50.140:FF:000066">
    <property type="entry name" value="Ribonuclease E"/>
    <property type="match status" value="1"/>
</dbReference>
<evidence type="ECO:0000256" key="14">
    <source>
        <dbReference type="ARBA" id="ARBA00050524"/>
    </source>
</evidence>
<feature type="compositionally biased region" description="Basic residues" evidence="17">
    <location>
        <begin position="1083"/>
        <end position="1095"/>
    </location>
</feature>
<keyword evidence="5" id="KW-0963">Cytoplasm</keyword>
<dbReference type="InterPro" id="IPR004659">
    <property type="entry name" value="RNase_E/G"/>
</dbReference>
<dbReference type="CDD" id="cd04453">
    <property type="entry name" value="S1_RNase_E"/>
    <property type="match status" value="1"/>
</dbReference>
<evidence type="ECO:0000256" key="15">
    <source>
        <dbReference type="ARBA" id="ARBA00066879"/>
    </source>
</evidence>
<comment type="similarity">
    <text evidence="4">Belongs to the RNase E/G family.</text>
</comment>
<evidence type="ECO:0000256" key="1">
    <source>
        <dbReference type="ARBA" id="ARBA00001946"/>
    </source>
</evidence>
<evidence type="ECO:0000313" key="20">
    <source>
        <dbReference type="Proteomes" id="UP000658613"/>
    </source>
</evidence>
<keyword evidence="6" id="KW-0698">rRNA processing</keyword>
<keyword evidence="7" id="KW-0507">mRNA processing</keyword>
<name>A0A931E2Q5_9CORY</name>
<dbReference type="InterPro" id="IPR003029">
    <property type="entry name" value="S1_domain"/>
</dbReference>
<dbReference type="Gene3D" id="1.10.10.2480">
    <property type="match status" value="1"/>
</dbReference>
<comment type="cofactor">
    <cofactor evidence="2">
        <name>Zn(2+)</name>
        <dbReference type="ChEBI" id="CHEBI:29105"/>
    </cofactor>
</comment>
<feature type="compositionally biased region" description="Acidic residues" evidence="17">
    <location>
        <begin position="184"/>
        <end position="196"/>
    </location>
</feature>
<dbReference type="InterPro" id="IPR006847">
    <property type="entry name" value="IF2_N"/>
</dbReference>
<feature type="compositionally biased region" description="Basic residues" evidence="17">
    <location>
        <begin position="209"/>
        <end position="221"/>
    </location>
</feature>
<dbReference type="GO" id="GO:0003723">
    <property type="term" value="F:RNA binding"/>
    <property type="evidence" value="ECO:0007669"/>
    <property type="project" value="UniProtKB-KW"/>
</dbReference>
<evidence type="ECO:0000256" key="9">
    <source>
        <dbReference type="ARBA" id="ARBA00022723"/>
    </source>
</evidence>
<feature type="compositionally biased region" description="Basic residues" evidence="17">
    <location>
        <begin position="974"/>
        <end position="984"/>
    </location>
</feature>
<feature type="region of interest" description="Disordered" evidence="17">
    <location>
        <begin position="122"/>
        <end position="273"/>
    </location>
</feature>
<evidence type="ECO:0000256" key="4">
    <source>
        <dbReference type="ARBA" id="ARBA00005522"/>
    </source>
</evidence>
<dbReference type="InterPro" id="IPR019307">
    <property type="entry name" value="RNA-bd_AU-1/RNase_E/G"/>
</dbReference>
<feature type="compositionally biased region" description="Low complexity" evidence="17">
    <location>
        <begin position="985"/>
        <end position="1013"/>
    </location>
</feature>
<feature type="compositionally biased region" description="Acidic residues" evidence="17">
    <location>
        <begin position="803"/>
        <end position="813"/>
    </location>
</feature>
<dbReference type="InterPro" id="IPR012340">
    <property type="entry name" value="NA-bd_OB-fold"/>
</dbReference>
<evidence type="ECO:0000256" key="13">
    <source>
        <dbReference type="ARBA" id="ARBA00022884"/>
    </source>
</evidence>
<sequence length="1095" mass="117339">MAQGTNPTTETVDRNEIGDKIRVFALAKMLGMTSKELVVKLSELDLKKVAQSALTREEAERVLDHIEGATAQAEPAEPVEVQDEVAQEAPQEAPQEADEADDASVAAVGAALEDVLKELVPAESDDLLTDVAPEITPLPEDDTEAAAEAYAPIFKAAPRSTRRRASRTSESSASERNDAGDQLDSFDDDSLAEDATTESADATEGGSRGGKRRGGTRRASGRRQASSSSGARRANDEPVEVIEEPKAIKGSSRLEAQRRRRTERRDEDKKRSRIVSQREFLARREAIERTMVVRERARHDGAGTITEVGVLEDGKLVEHFVTSDQNASIIGNIYLGRVQNVLPSMEAAFIDIGLGRNGVLYAGEVDWKAAGLGGRSRKIEQALKNGDQVLVQVTKDPIGHKGARLTTQISLAGRYLVYVPGGRTAGISRKLPAPERKRLKEILGRVAGNEGGTIIRTAAEGVPEEAIAADVNRLHTQWDTIVETAEKKKKGRGAKPVTLYEEPDLLVKVVRDMFNEDFSKLIVDGTKPWNTVHKYVESVAPDLLDRVEKFSASDRQNNDGKDAFALYDIDGQLATALQRVVPLPSGGSLVIDKTEAMTVIDVNTGRFTGDGGSLEQTVTANNIEAAEEIVRMLRLRDIGGMIIVDFIDMILPENQDLVLRRLNEALTRDRTRFEVSEVTSLGLVQLTRKRIGAGLLESFSTKCECCDGRGLHITSDPVEHSLIDDDDDRRSKKRRSPAKNPGAHPAALAMKKHRGETAADSADDSSATPAHESVDDNADASRDEVERDAVDVADLIDAVIADPDADSDPDSADGSESGAETDNAGTDNDDTDNAETGEGQPSTRRRASRRRGRRGSGRGKGRTSAQDEQEDAPAQGAPEDAASADAAQADTAQADAGSAPAQTYEEALEEFENSPRRKRKTRGNSRSDHAPRPEDFEPAATSNKDADGEPAEPVDASADKSDDHDSARTSSTKRSTRGRRRATRKTTSSGSGPDSGSDSGSGSKTESASAGSESAEDGDAVPASKPKRRRAASKRANSSSESAPAQSSADETDAETASETAGETRGTEAEDPVGSGDGTATRAKGRRRAARRTRG</sequence>
<feature type="compositionally biased region" description="Low complexity" evidence="17">
    <location>
        <begin position="758"/>
        <end position="767"/>
    </location>
</feature>
<keyword evidence="13" id="KW-0694">RNA-binding</keyword>
<feature type="compositionally biased region" description="Basic residues" evidence="17">
    <location>
        <begin position="843"/>
        <end position="861"/>
    </location>
</feature>
<dbReference type="PROSITE" id="PS50126">
    <property type="entry name" value="S1"/>
    <property type="match status" value="1"/>
</dbReference>
<keyword evidence="8" id="KW-0819">tRNA processing</keyword>
<keyword evidence="12" id="KW-0460">Magnesium</keyword>
<feature type="compositionally biased region" description="Basic and acidic residues" evidence="17">
    <location>
        <begin position="957"/>
        <end position="967"/>
    </location>
</feature>
<dbReference type="PANTHER" id="PTHR30001:SF0">
    <property type="entry name" value="RIBONUCLEASE G"/>
    <property type="match status" value="1"/>
</dbReference>
<dbReference type="AlphaFoldDB" id="A0A931E2Q5"/>
<gene>
    <name evidence="19" type="ORF">IW254_001110</name>
</gene>
<dbReference type="SMART" id="SM00316">
    <property type="entry name" value="S1"/>
    <property type="match status" value="1"/>
</dbReference>
<protein>
    <recommendedName>
        <fullName evidence="16">Ribonuclease E</fullName>
        <ecNumber evidence="15">3.1.26.12</ecNumber>
    </recommendedName>
</protein>
<evidence type="ECO:0000256" key="6">
    <source>
        <dbReference type="ARBA" id="ARBA00022552"/>
    </source>
</evidence>
<evidence type="ECO:0000256" key="3">
    <source>
        <dbReference type="ARBA" id="ARBA00004496"/>
    </source>
</evidence>
<evidence type="ECO:0000256" key="7">
    <source>
        <dbReference type="ARBA" id="ARBA00022664"/>
    </source>
</evidence>
<comment type="cofactor">
    <cofactor evidence="1">
        <name>Mg(2+)</name>
        <dbReference type="ChEBI" id="CHEBI:18420"/>
    </cofactor>
</comment>
<feature type="compositionally biased region" description="Basic and acidic residues" evidence="17">
    <location>
        <begin position="925"/>
        <end position="935"/>
    </location>
</feature>
<keyword evidence="10 19" id="KW-0378">Hydrolase</keyword>
<feature type="region of interest" description="Disordered" evidence="17">
    <location>
        <begin position="717"/>
        <end position="786"/>
    </location>
</feature>
<comment type="subcellular location">
    <subcellularLocation>
        <location evidence="3">Cytoplasm</location>
    </subcellularLocation>
</comment>
<dbReference type="Gene3D" id="2.40.50.140">
    <property type="entry name" value="Nucleic acid-binding proteins"/>
    <property type="match status" value="1"/>
</dbReference>
<evidence type="ECO:0000256" key="5">
    <source>
        <dbReference type="ARBA" id="ARBA00022490"/>
    </source>
</evidence>
<feature type="compositionally biased region" description="Low complexity" evidence="17">
    <location>
        <begin position="1034"/>
        <end position="1049"/>
    </location>
</feature>